<accession>A0ABN2R277</accession>
<evidence type="ECO:0000256" key="1">
    <source>
        <dbReference type="SAM" id="Phobius"/>
    </source>
</evidence>
<organism evidence="2 3">
    <name type="scientific">Nocardioides panacihumi</name>
    <dbReference type="NCBI Taxonomy" id="400774"/>
    <lineage>
        <taxon>Bacteria</taxon>
        <taxon>Bacillati</taxon>
        <taxon>Actinomycetota</taxon>
        <taxon>Actinomycetes</taxon>
        <taxon>Propionibacteriales</taxon>
        <taxon>Nocardioidaceae</taxon>
        <taxon>Nocardioides</taxon>
    </lineage>
</organism>
<keyword evidence="1" id="KW-1133">Transmembrane helix</keyword>
<evidence type="ECO:0000313" key="2">
    <source>
        <dbReference type="EMBL" id="GAA1961895.1"/>
    </source>
</evidence>
<dbReference type="Proteomes" id="UP001500571">
    <property type="component" value="Unassembled WGS sequence"/>
</dbReference>
<dbReference type="EMBL" id="BAAAPB010000002">
    <property type="protein sequence ID" value="GAA1961895.1"/>
    <property type="molecule type" value="Genomic_DNA"/>
</dbReference>
<keyword evidence="1" id="KW-0812">Transmembrane</keyword>
<keyword evidence="1" id="KW-0472">Membrane</keyword>
<keyword evidence="3" id="KW-1185">Reference proteome</keyword>
<feature type="transmembrane region" description="Helical" evidence="1">
    <location>
        <begin position="339"/>
        <end position="356"/>
    </location>
</feature>
<feature type="transmembrane region" description="Helical" evidence="1">
    <location>
        <begin position="182"/>
        <end position="207"/>
    </location>
</feature>
<evidence type="ECO:0008006" key="4">
    <source>
        <dbReference type="Google" id="ProtNLM"/>
    </source>
</evidence>
<evidence type="ECO:0000313" key="3">
    <source>
        <dbReference type="Proteomes" id="UP001500571"/>
    </source>
</evidence>
<reference evidence="2 3" key="1">
    <citation type="journal article" date="2019" name="Int. J. Syst. Evol. Microbiol.">
        <title>The Global Catalogue of Microorganisms (GCM) 10K type strain sequencing project: providing services to taxonomists for standard genome sequencing and annotation.</title>
        <authorList>
            <consortium name="The Broad Institute Genomics Platform"/>
            <consortium name="The Broad Institute Genome Sequencing Center for Infectious Disease"/>
            <person name="Wu L."/>
            <person name="Ma J."/>
        </authorList>
    </citation>
    <scope>NUCLEOTIDE SEQUENCE [LARGE SCALE GENOMIC DNA]</scope>
    <source>
        <strain evidence="2 3">JCM 15309</strain>
    </source>
</reference>
<feature type="transmembrane region" description="Helical" evidence="1">
    <location>
        <begin position="376"/>
        <end position="395"/>
    </location>
</feature>
<feature type="transmembrane region" description="Helical" evidence="1">
    <location>
        <begin position="125"/>
        <end position="145"/>
    </location>
</feature>
<comment type="caution">
    <text evidence="2">The sequence shown here is derived from an EMBL/GenBank/DDBJ whole genome shotgun (WGS) entry which is preliminary data.</text>
</comment>
<feature type="transmembrane region" description="Helical" evidence="1">
    <location>
        <begin position="219"/>
        <end position="241"/>
    </location>
</feature>
<feature type="transmembrane region" description="Helical" evidence="1">
    <location>
        <begin position="261"/>
        <end position="281"/>
    </location>
</feature>
<proteinExistence type="predicted"/>
<feature type="transmembrane region" description="Helical" evidence="1">
    <location>
        <begin position="96"/>
        <end position="118"/>
    </location>
</feature>
<dbReference type="RefSeq" id="WP_344044884.1">
    <property type="nucleotide sequence ID" value="NZ_BAAAPB010000002.1"/>
</dbReference>
<sequence length="484" mass="52567">MLQRASAPSAFDRHVNTLTRRTVPFLLLVLTMCAVARKAATPLDNVDAYFHLRIGHEFVHGGWAPWHPGHLTSFEHERWLPTQWLSQVLMALDEDVFGLAGVAWAFGLLYVLFVWVLFWAARRQAALLPAAIIVPVAVIACWSNITTRPQVASFILVTVTVAVWQRARDRSSVPWLLIPTTWLWAMLHGMWPIGIAIGVAATIGIALDLRPPRAHVAKLLAVPVLSFVAAGLTPVGPRLYGAVLLVNSRAEFFGEWGPPDFRTRQAGMLLVLLGATTVALVRSTRTTWFDTMLLVGALGCSVYSQRTVPVAVAILVPLAASVAGDLMGDRTAPTRRERAVVLGVVGSLLVGLALAVPHTSADQLVQPAWVDSEIGGLPAGTPVLTGMTVGSYLLWKYPTLQPVVHGYADVYTLSELRARDGLETVKPRWDDFVRSTGATIALERTGTQTVYALQQAGWTMTHHNKNVAILVAPPGWLDASGHTS</sequence>
<gene>
    <name evidence="2" type="ORF">GCM10009798_22060</name>
</gene>
<name>A0ABN2R277_9ACTN</name>
<protein>
    <recommendedName>
        <fullName evidence="4">Glycosyltransferase RgtA/B/C/D-like domain-containing protein</fullName>
    </recommendedName>
</protein>